<protein>
    <submittedName>
        <fullName evidence="2">Uncharacterized protein</fullName>
    </submittedName>
</protein>
<evidence type="ECO:0000313" key="3">
    <source>
        <dbReference type="Proteomes" id="UP001497480"/>
    </source>
</evidence>
<organism evidence="2 3">
    <name type="scientific">Lupinus luteus</name>
    <name type="common">European yellow lupine</name>
    <dbReference type="NCBI Taxonomy" id="3873"/>
    <lineage>
        <taxon>Eukaryota</taxon>
        <taxon>Viridiplantae</taxon>
        <taxon>Streptophyta</taxon>
        <taxon>Embryophyta</taxon>
        <taxon>Tracheophyta</taxon>
        <taxon>Spermatophyta</taxon>
        <taxon>Magnoliopsida</taxon>
        <taxon>eudicotyledons</taxon>
        <taxon>Gunneridae</taxon>
        <taxon>Pentapetalae</taxon>
        <taxon>rosids</taxon>
        <taxon>fabids</taxon>
        <taxon>Fabales</taxon>
        <taxon>Fabaceae</taxon>
        <taxon>Papilionoideae</taxon>
        <taxon>50 kb inversion clade</taxon>
        <taxon>genistoids sensu lato</taxon>
        <taxon>core genistoids</taxon>
        <taxon>Genisteae</taxon>
        <taxon>Lupinus</taxon>
    </lineage>
</organism>
<feature type="chain" id="PRO_5043886589" evidence="1">
    <location>
        <begin position="22"/>
        <end position="122"/>
    </location>
</feature>
<feature type="signal peptide" evidence="1">
    <location>
        <begin position="1"/>
        <end position="21"/>
    </location>
</feature>
<dbReference type="Proteomes" id="UP001497480">
    <property type="component" value="Unassembled WGS sequence"/>
</dbReference>
<keyword evidence="1" id="KW-0732">Signal</keyword>
<reference evidence="2 3" key="1">
    <citation type="submission" date="2024-03" db="EMBL/GenBank/DDBJ databases">
        <authorList>
            <person name="Martinez-Hernandez J."/>
        </authorList>
    </citation>
    <scope>NUCLEOTIDE SEQUENCE [LARGE SCALE GENOMIC DNA]</scope>
</reference>
<dbReference type="EMBL" id="CAXHTB010000023">
    <property type="protein sequence ID" value="CAL0330932.1"/>
    <property type="molecule type" value="Genomic_DNA"/>
</dbReference>
<dbReference type="AlphaFoldDB" id="A0AAV1YA85"/>
<accession>A0AAV1YA85</accession>
<keyword evidence="3" id="KW-1185">Reference proteome</keyword>
<evidence type="ECO:0000313" key="2">
    <source>
        <dbReference type="EMBL" id="CAL0330932.1"/>
    </source>
</evidence>
<sequence>MVLMTSLLGMLLANFGDVVEARVITDRESGRSRALEMLLRQELSLIEKVDGQGETFDKVTETLTIGNRRKEGGSKYHDIIVVEESSRCLEPNMATAALHCPRSKYMTLEHRQSETNRVPFSR</sequence>
<name>A0AAV1YA85_LUPLU</name>
<comment type="caution">
    <text evidence="2">The sequence shown here is derived from an EMBL/GenBank/DDBJ whole genome shotgun (WGS) entry which is preliminary data.</text>
</comment>
<evidence type="ECO:0000256" key="1">
    <source>
        <dbReference type="SAM" id="SignalP"/>
    </source>
</evidence>
<proteinExistence type="predicted"/>
<gene>
    <name evidence="2" type="ORF">LLUT_LOCUS31992</name>
</gene>